<name>A0ABV5ZE87_9GAMM</name>
<feature type="region of interest" description="Disordered" evidence="1">
    <location>
        <begin position="236"/>
        <end position="334"/>
    </location>
</feature>
<dbReference type="CDD" id="cd06225">
    <property type="entry name" value="HAMP"/>
    <property type="match status" value="1"/>
</dbReference>
<dbReference type="EMBL" id="JBHLZN010000002">
    <property type="protein sequence ID" value="MFB9886501.1"/>
    <property type="molecule type" value="Genomic_DNA"/>
</dbReference>
<feature type="region of interest" description="Disordered" evidence="1">
    <location>
        <begin position="346"/>
        <end position="367"/>
    </location>
</feature>
<keyword evidence="2" id="KW-0472">Membrane</keyword>
<evidence type="ECO:0000256" key="2">
    <source>
        <dbReference type="SAM" id="Phobius"/>
    </source>
</evidence>
<gene>
    <name evidence="3" type="ORF">ACFFLH_08775</name>
</gene>
<dbReference type="Proteomes" id="UP001589628">
    <property type="component" value="Unassembled WGS sequence"/>
</dbReference>
<dbReference type="Gene3D" id="3.30.70.1230">
    <property type="entry name" value="Nucleotide cyclase"/>
    <property type="match status" value="1"/>
</dbReference>
<protein>
    <submittedName>
        <fullName evidence="3">HAMP domain-containing protein</fullName>
    </submittedName>
</protein>
<comment type="caution">
    <text evidence="3">The sequence shown here is derived from an EMBL/GenBank/DDBJ whole genome shotgun (WGS) entry which is preliminary data.</text>
</comment>
<keyword evidence="2" id="KW-0812">Transmembrane</keyword>
<keyword evidence="2" id="KW-1133">Transmembrane helix</keyword>
<accession>A0ABV5ZE87</accession>
<evidence type="ECO:0000256" key="1">
    <source>
        <dbReference type="SAM" id="MobiDB-lite"/>
    </source>
</evidence>
<evidence type="ECO:0000313" key="3">
    <source>
        <dbReference type="EMBL" id="MFB9886501.1"/>
    </source>
</evidence>
<organism evidence="3 4">
    <name type="scientific">Balneatrix alpica</name>
    <dbReference type="NCBI Taxonomy" id="75684"/>
    <lineage>
        <taxon>Bacteria</taxon>
        <taxon>Pseudomonadati</taxon>
        <taxon>Pseudomonadota</taxon>
        <taxon>Gammaproteobacteria</taxon>
        <taxon>Oceanospirillales</taxon>
        <taxon>Balneatrichaceae</taxon>
        <taxon>Balneatrix</taxon>
    </lineage>
</organism>
<feature type="compositionally biased region" description="Polar residues" evidence="1">
    <location>
        <begin position="239"/>
        <end position="248"/>
    </location>
</feature>
<dbReference type="Gene3D" id="6.10.340.10">
    <property type="match status" value="1"/>
</dbReference>
<feature type="transmembrane region" description="Helical" evidence="2">
    <location>
        <begin position="20"/>
        <end position="38"/>
    </location>
</feature>
<proteinExistence type="predicted"/>
<feature type="compositionally biased region" description="Low complexity" evidence="1">
    <location>
        <begin position="284"/>
        <end position="294"/>
    </location>
</feature>
<dbReference type="RefSeq" id="WP_027311939.1">
    <property type="nucleotide sequence ID" value="NZ_JBHLZN010000002.1"/>
</dbReference>
<dbReference type="SUPFAM" id="SSF55073">
    <property type="entry name" value="Nucleotide cyclase"/>
    <property type="match status" value="1"/>
</dbReference>
<evidence type="ECO:0000313" key="4">
    <source>
        <dbReference type="Proteomes" id="UP001589628"/>
    </source>
</evidence>
<dbReference type="InterPro" id="IPR029787">
    <property type="entry name" value="Nucleotide_cyclase"/>
</dbReference>
<reference evidence="3 4" key="1">
    <citation type="submission" date="2024-09" db="EMBL/GenBank/DDBJ databases">
        <authorList>
            <person name="Sun Q."/>
            <person name="Mori K."/>
        </authorList>
    </citation>
    <scope>NUCLEOTIDE SEQUENCE [LARGE SCALE GENOMIC DNA]</scope>
    <source>
        <strain evidence="3 4">ATCC 51285</strain>
    </source>
</reference>
<sequence>MLERTPPRSLTPLGMHLRLVLVWLASLIVTALAAAWLLDRQLNELAEQHNASLKGVLIQQTQLAAIPLLIGDDRIGLNVLINDLHQHPLVDAAALYRDDQLLARAGSQTQGFDQELKIKVNQQTVGSLRVRWQQPDWPLSLSNLLNYHGYEYSLLLALSLIPMIWLARYMQRPLSDLTEASRQLRYGERFYPLDEHRKDEWGYINFCFNRLHAESLNEVPVLVEQVTLPQQELDLRPLENSQSQNNQDPLAELTLKPRALNPSRKEPLPFTPLEAAIENAKAQPPASTAATPTSNKDELDFGAPLFAASPATVSPQPAEPQPIAKQPQPVAVQPLAAQRAEPQLGSLTFDLPSDSKAQPDLGAPLFTEPQPAAKQVQLSTQHEPPRQAPDFASELVQALATPASKPASPEPSSISQSDDRVFVLFITHQQSTGYASTAEREEALARYHDFINQACRLYGGILEFDVDDNLLVVFDSPEQDGSHGLNSLCAATLFLGLYKGYNQTRIKQLKPILNLQLALHTGPLKQLHQVSNYCSELASKVSSNQLIISRAVYDTDLLREKLLDDRYIRPAGEGIYLVERLQDKPQRLLERQVVHFSSKHLQQEKAQS</sequence>
<keyword evidence="4" id="KW-1185">Reference proteome</keyword>